<protein>
    <submittedName>
        <fullName evidence="2">Uncharacterized protein</fullName>
    </submittedName>
</protein>
<name>J3L0J1_ORYBR</name>
<evidence type="ECO:0000256" key="1">
    <source>
        <dbReference type="SAM" id="SignalP"/>
    </source>
</evidence>
<feature type="signal peptide" evidence="1">
    <location>
        <begin position="1"/>
        <end position="24"/>
    </location>
</feature>
<organism evidence="2">
    <name type="scientific">Oryza brachyantha</name>
    <name type="common">malo sina</name>
    <dbReference type="NCBI Taxonomy" id="4533"/>
    <lineage>
        <taxon>Eukaryota</taxon>
        <taxon>Viridiplantae</taxon>
        <taxon>Streptophyta</taxon>
        <taxon>Embryophyta</taxon>
        <taxon>Tracheophyta</taxon>
        <taxon>Spermatophyta</taxon>
        <taxon>Magnoliopsida</taxon>
        <taxon>Liliopsida</taxon>
        <taxon>Poales</taxon>
        <taxon>Poaceae</taxon>
        <taxon>BOP clade</taxon>
        <taxon>Oryzoideae</taxon>
        <taxon>Oryzeae</taxon>
        <taxon>Oryzinae</taxon>
        <taxon>Oryza</taxon>
    </lineage>
</organism>
<keyword evidence="1" id="KW-0732">Signal</keyword>
<evidence type="ECO:0000313" key="2">
    <source>
        <dbReference type="EnsemblPlants" id="OB01G27470.1"/>
    </source>
</evidence>
<dbReference type="HOGENOM" id="CLU_1663447_0_0_1"/>
<keyword evidence="3" id="KW-1185">Reference proteome</keyword>
<reference evidence="2" key="1">
    <citation type="journal article" date="2013" name="Nat. Commun.">
        <title>Whole-genome sequencing of Oryza brachyantha reveals mechanisms underlying Oryza genome evolution.</title>
        <authorList>
            <person name="Chen J."/>
            <person name="Huang Q."/>
            <person name="Gao D."/>
            <person name="Wang J."/>
            <person name="Lang Y."/>
            <person name="Liu T."/>
            <person name="Li B."/>
            <person name="Bai Z."/>
            <person name="Luis Goicoechea J."/>
            <person name="Liang C."/>
            <person name="Chen C."/>
            <person name="Zhang W."/>
            <person name="Sun S."/>
            <person name="Liao Y."/>
            <person name="Zhang X."/>
            <person name="Yang L."/>
            <person name="Song C."/>
            <person name="Wang M."/>
            <person name="Shi J."/>
            <person name="Liu G."/>
            <person name="Liu J."/>
            <person name="Zhou H."/>
            <person name="Zhou W."/>
            <person name="Yu Q."/>
            <person name="An N."/>
            <person name="Chen Y."/>
            <person name="Cai Q."/>
            <person name="Wang B."/>
            <person name="Liu B."/>
            <person name="Min J."/>
            <person name="Huang Y."/>
            <person name="Wu H."/>
            <person name="Li Z."/>
            <person name="Zhang Y."/>
            <person name="Yin Y."/>
            <person name="Song W."/>
            <person name="Jiang J."/>
            <person name="Jackson S.A."/>
            <person name="Wing R.A."/>
            <person name="Wang J."/>
            <person name="Chen M."/>
        </authorList>
    </citation>
    <scope>NUCLEOTIDE SEQUENCE [LARGE SCALE GENOMIC DNA]</scope>
    <source>
        <strain evidence="2">cv. IRGC 101232</strain>
    </source>
</reference>
<proteinExistence type="predicted"/>
<dbReference type="EnsemblPlants" id="OB01G27470.1">
    <property type="protein sequence ID" value="OB01G27470.1"/>
    <property type="gene ID" value="OB01G27470"/>
</dbReference>
<dbReference type="Gramene" id="OB01G27470.1">
    <property type="protein sequence ID" value="OB01G27470.1"/>
    <property type="gene ID" value="OB01G27470"/>
</dbReference>
<feature type="chain" id="PRO_5003772281" evidence="1">
    <location>
        <begin position="25"/>
        <end position="159"/>
    </location>
</feature>
<reference evidence="2" key="2">
    <citation type="submission" date="2013-04" db="UniProtKB">
        <authorList>
            <consortium name="EnsemblPlants"/>
        </authorList>
    </citation>
    <scope>IDENTIFICATION</scope>
</reference>
<accession>J3L0J1</accession>
<dbReference type="AlphaFoldDB" id="J3L0J1"/>
<sequence>MASKIVGFAALFSSWWWWPPAASSATPCCSICETKSGEACVLTNEGQLLGVNLGQRQTGIKLRGSCGLERSRVLGDKREYQQFEINPGESIDEYFNRFEKIISNIRWRHLCLKIKGADVQENHSSSRDDSWLGTSHEPHMVCASVSLGFSNDLVLKQPR</sequence>
<evidence type="ECO:0000313" key="3">
    <source>
        <dbReference type="Proteomes" id="UP000006038"/>
    </source>
</evidence>
<dbReference type="Proteomes" id="UP000006038">
    <property type="component" value="Chromosome 1"/>
</dbReference>